<dbReference type="Proteomes" id="UP001218188">
    <property type="component" value="Unassembled WGS sequence"/>
</dbReference>
<proteinExistence type="predicted"/>
<keyword evidence="6" id="KW-1185">Reference proteome</keyword>
<dbReference type="GO" id="GO:0005730">
    <property type="term" value="C:nucleolus"/>
    <property type="evidence" value="ECO:0007669"/>
    <property type="project" value="TreeGrafter"/>
</dbReference>
<evidence type="ECO:0000256" key="3">
    <source>
        <dbReference type="ARBA" id="ARBA00022806"/>
    </source>
</evidence>
<dbReference type="AlphaFoldDB" id="A0AAD6SXR2"/>
<dbReference type="Gene3D" id="3.40.50.300">
    <property type="entry name" value="P-loop containing nucleotide triphosphate hydrolases"/>
    <property type="match status" value="1"/>
</dbReference>
<dbReference type="EMBL" id="JARJCM010000055">
    <property type="protein sequence ID" value="KAJ7034750.1"/>
    <property type="molecule type" value="Genomic_DNA"/>
</dbReference>
<evidence type="ECO:0000313" key="5">
    <source>
        <dbReference type="EMBL" id="KAJ7034750.1"/>
    </source>
</evidence>
<gene>
    <name evidence="5" type="ORF">C8F04DRAFT_1100977</name>
</gene>
<reference evidence="5" key="1">
    <citation type="submission" date="2023-03" db="EMBL/GenBank/DDBJ databases">
        <title>Massive genome expansion in bonnet fungi (Mycena s.s.) driven by repeated elements and novel gene families across ecological guilds.</title>
        <authorList>
            <consortium name="Lawrence Berkeley National Laboratory"/>
            <person name="Harder C.B."/>
            <person name="Miyauchi S."/>
            <person name="Viragh M."/>
            <person name="Kuo A."/>
            <person name="Thoen E."/>
            <person name="Andreopoulos B."/>
            <person name="Lu D."/>
            <person name="Skrede I."/>
            <person name="Drula E."/>
            <person name="Henrissat B."/>
            <person name="Morin E."/>
            <person name="Kohler A."/>
            <person name="Barry K."/>
            <person name="LaButti K."/>
            <person name="Morin E."/>
            <person name="Salamov A."/>
            <person name="Lipzen A."/>
            <person name="Mereny Z."/>
            <person name="Hegedus B."/>
            <person name="Baldrian P."/>
            <person name="Stursova M."/>
            <person name="Weitz H."/>
            <person name="Taylor A."/>
            <person name="Grigoriev I.V."/>
            <person name="Nagy L.G."/>
            <person name="Martin F."/>
            <person name="Kauserud H."/>
        </authorList>
    </citation>
    <scope>NUCLEOTIDE SEQUENCE</scope>
    <source>
        <strain evidence="5">CBHHK200</strain>
    </source>
</reference>
<comment type="caution">
    <text evidence="5">The sequence shown here is derived from an EMBL/GenBank/DDBJ whole genome shotgun (WGS) entry which is preliminary data.</text>
</comment>
<accession>A0AAD6SXR2</accession>
<name>A0AAD6SXR2_9AGAR</name>
<dbReference type="GO" id="GO:0016787">
    <property type="term" value="F:hydrolase activity"/>
    <property type="evidence" value="ECO:0007669"/>
    <property type="project" value="UniProtKB-KW"/>
</dbReference>
<dbReference type="PANTHER" id="PTHR18934:SF118">
    <property type="entry name" value="ATP-DEPENDENT RNA HELICASE DHX33"/>
    <property type="match status" value="1"/>
</dbReference>
<dbReference type="GO" id="GO:0003724">
    <property type="term" value="F:RNA helicase activity"/>
    <property type="evidence" value="ECO:0007669"/>
    <property type="project" value="UniProtKB-EC"/>
</dbReference>
<dbReference type="GO" id="GO:0003725">
    <property type="term" value="F:double-stranded RNA binding"/>
    <property type="evidence" value="ECO:0007669"/>
    <property type="project" value="TreeGrafter"/>
</dbReference>
<keyword evidence="3" id="KW-0547">Nucleotide-binding</keyword>
<evidence type="ECO:0000256" key="2">
    <source>
        <dbReference type="ARBA" id="ARBA00022801"/>
    </source>
</evidence>
<evidence type="ECO:0000256" key="1">
    <source>
        <dbReference type="ARBA" id="ARBA00012552"/>
    </source>
</evidence>
<sequence>MYELVDSLTFKLRAISPNLWPVFELTYNLFKSDAVDFLEEMCTFFQIHVDQPPGDVLIFLPRQEDIESLEKAIQLFAHQLPPGHDEVLTVPMYPVLSGTQLHRTFALTPRKTRKCILATNIAVTEVLHRRNIGVVPFGSSKPSADSCCVLLVSILCDIHIR</sequence>
<dbReference type="PANTHER" id="PTHR18934">
    <property type="entry name" value="ATP-DEPENDENT RNA HELICASE"/>
    <property type="match status" value="1"/>
</dbReference>
<keyword evidence="3" id="KW-0067">ATP-binding</keyword>
<comment type="catalytic activity">
    <reaction evidence="4">
        <text>ATP + H2O = ADP + phosphate + H(+)</text>
        <dbReference type="Rhea" id="RHEA:13065"/>
        <dbReference type="ChEBI" id="CHEBI:15377"/>
        <dbReference type="ChEBI" id="CHEBI:15378"/>
        <dbReference type="ChEBI" id="CHEBI:30616"/>
        <dbReference type="ChEBI" id="CHEBI:43474"/>
        <dbReference type="ChEBI" id="CHEBI:456216"/>
        <dbReference type="EC" id="3.6.4.13"/>
    </reaction>
</comment>
<protein>
    <recommendedName>
        <fullName evidence="1">RNA helicase</fullName>
        <ecNumber evidence="1">3.6.4.13</ecNumber>
    </recommendedName>
</protein>
<keyword evidence="2" id="KW-0378">Hydrolase</keyword>
<keyword evidence="3" id="KW-0347">Helicase</keyword>
<organism evidence="5 6">
    <name type="scientific">Mycena alexandri</name>
    <dbReference type="NCBI Taxonomy" id="1745969"/>
    <lineage>
        <taxon>Eukaryota</taxon>
        <taxon>Fungi</taxon>
        <taxon>Dikarya</taxon>
        <taxon>Basidiomycota</taxon>
        <taxon>Agaricomycotina</taxon>
        <taxon>Agaricomycetes</taxon>
        <taxon>Agaricomycetidae</taxon>
        <taxon>Agaricales</taxon>
        <taxon>Marasmiineae</taxon>
        <taxon>Mycenaceae</taxon>
        <taxon>Mycena</taxon>
    </lineage>
</organism>
<evidence type="ECO:0000256" key="4">
    <source>
        <dbReference type="ARBA" id="ARBA00047984"/>
    </source>
</evidence>
<dbReference type="GO" id="GO:0045943">
    <property type="term" value="P:positive regulation of transcription by RNA polymerase I"/>
    <property type="evidence" value="ECO:0007669"/>
    <property type="project" value="TreeGrafter"/>
</dbReference>
<dbReference type="InterPro" id="IPR027417">
    <property type="entry name" value="P-loop_NTPase"/>
</dbReference>
<evidence type="ECO:0000313" key="6">
    <source>
        <dbReference type="Proteomes" id="UP001218188"/>
    </source>
</evidence>
<dbReference type="EC" id="3.6.4.13" evidence="1"/>
<dbReference type="SUPFAM" id="SSF52540">
    <property type="entry name" value="P-loop containing nucleoside triphosphate hydrolases"/>
    <property type="match status" value="1"/>
</dbReference>